<accession>A0A078MWL4</accession>
<protein>
    <recommendedName>
        <fullName evidence="3">LytR/CpsA/Psr regulator C-terminal domain-containing protein</fullName>
    </recommendedName>
</protein>
<gene>
    <name evidence="4" type="ORF">BN1051_03234</name>
</gene>
<feature type="compositionally biased region" description="Basic and acidic residues" evidence="1">
    <location>
        <begin position="1"/>
        <end position="13"/>
    </location>
</feature>
<dbReference type="EMBL" id="LN483072">
    <property type="protein sequence ID" value="CEA09857.1"/>
    <property type="molecule type" value="Genomic_DNA"/>
</dbReference>
<dbReference type="InterPro" id="IPR027381">
    <property type="entry name" value="LytR/CpsA/Psr_C"/>
</dbReference>
<dbReference type="Pfam" id="PF13399">
    <property type="entry name" value="LytR_C"/>
    <property type="match status" value="1"/>
</dbReference>
<feature type="transmembrane region" description="Helical" evidence="2">
    <location>
        <begin position="33"/>
        <end position="55"/>
    </location>
</feature>
<keyword evidence="2" id="KW-0472">Membrane</keyword>
<keyword evidence="2" id="KW-0812">Transmembrane</keyword>
<feature type="region of interest" description="Disordered" evidence="1">
    <location>
        <begin position="1"/>
        <end position="21"/>
    </location>
</feature>
<proteinExistence type="predicted"/>
<dbReference type="AlphaFoldDB" id="A0A078MWL4"/>
<name>A0A078MWL4_9MICC</name>
<organism evidence="4">
    <name type="scientific">Arthrobacter saudimassiliensis</name>
    <dbReference type="NCBI Taxonomy" id="1461584"/>
    <lineage>
        <taxon>Bacteria</taxon>
        <taxon>Bacillati</taxon>
        <taxon>Actinomycetota</taxon>
        <taxon>Actinomycetes</taxon>
        <taxon>Micrococcales</taxon>
        <taxon>Micrococcaceae</taxon>
        <taxon>Arthrobacter</taxon>
    </lineage>
</organism>
<feature type="compositionally biased region" description="Pro residues" evidence="1">
    <location>
        <begin position="109"/>
        <end position="123"/>
    </location>
</feature>
<dbReference type="PATRIC" id="fig|1461584.3.peg.3204"/>
<reference evidence="4" key="1">
    <citation type="submission" date="2014-07" db="EMBL/GenBank/DDBJ databases">
        <authorList>
            <person name="Urmite Genomes Urmite Genomes"/>
        </authorList>
    </citation>
    <scope>NUCLEOTIDE SEQUENCE</scope>
    <source>
        <strain evidence="4">11W110_air</strain>
    </source>
</reference>
<feature type="compositionally biased region" description="Low complexity" evidence="1">
    <location>
        <begin position="64"/>
        <end position="82"/>
    </location>
</feature>
<evidence type="ECO:0000259" key="3">
    <source>
        <dbReference type="Pfam" id="PF13399"/>
    </source>
</evidence>
<dbReference type="Gene3D" id="3.30.70.2390">
    <property type="match status" value="1"/>
</dbReference>
<evidence type="ECO:0000256" key="1">
    <source>
        <dbReference type="SAM" id="MobiDB-lite"/>
    </source>
</evidence>
<feature type="region of interest" description="Disordered" evidence="1">
    <location>
        <begin position="64"/>
        <end position="128"/>
    </location>
</feature>
<keyword evidence="2" id="KW-1133">Transmembrane helix</keyword>
<feature type="domain" description="LytR/CpsA/Psr regulator C-terminal" evidence="3">
    <location>
        <begin position="129"/>
        <end position="211"/>
    </location>
</feature>
<evidence type="ECO:0000313" key="4">
    <source>
        <dbReference type="EMBL" id="CEA09857.1"/>
    </source>
</evidence>
<evidence type="ECO:0000256" key="2">
    <source>
        <dbReference type="SAM" id="Phobius"/>
    </source>
</evidence>
<sequence length="212" mass="21578">MSKYPRDEFDKVPESSARQGVHRERLIPARSNGLGLLITVGVLALIVGLAAYFVLPRLGIGASAPAPAESPTAAAAEESPTADAGATPEGTEAPETGDTGSPAADPEPTGEPAPEPSEEPAPQPDRTQPVVVLNGTTVGGLGASISGRIGQDGWTTAQVGNWQGQPLQGSAVFYTSEEQRINAEALGTLLGIPAVQSPGFDYVTVAAGPGFR</sequence>